<accession>A0A8X6F7L6</accession>
<proteinExistence type="predicted"/>
<dbReference type="EMBL" id="BMAO01021081">
    <property type="protein sequence ID" value="GFQ71699.1"/>
    <property type="molecule type" value="Genomic_DNA"/>
</dbReference>
<evidence type="ECO:0000313" key="3">
    <source>
        <dbReference type="Proteomes" id="UP000887116"/>
    </source>
</evidence>
<keyword evidence="3" id="KW-1185">Reference proteome</keyword>
<evidence type="ECO:0000256" key="1">
    <source>
        <dbReference type="SAM" id="MobiDB-lite"/>
    </source>
</evidence>
<dbReference type="OrthoDB" id="10283468at2759"/>
<feature type="region of interest" description="Disordered" evidence="1">
    <location>
        <begin position="85"/>
        <end position="105"/>
    </location>
</feature>
<name>A0A8X6F7L6_TRICU</name>
<evidence type="ECO:0000313" key="2">
    <source>
        <dbReference type="EMBL" id="GFQ71699.1"/>
    </source>
</evidence>
<sequence>MNLTSSEIECLQRTSRNGIVCFRNGLFCCRNWYRTIQSLGKCVLEAITKLRQRRWTGTIGGGMSKSRQIFPGCVLALIMDSVNRPTSGKEMSLPLKTPFDKKKTG</sequence>
<organism evidence="2 3">
    <name type="scientific">Trichonephila clavata</name>
    <name type="common">Joro spider</name>
    <name type="synonym">Nephila clavata</name>
    <dbReference type="NCBI Taxonomy" id="2740835"/>
    <lineage>
        <taxon>Eukaryota</taxon>
        <taxon>Metazoa</taxon>
        <taxon>Ecdysozoa</taxon>
        <taxon>Arthropoda</taxon>
        <taxon>Chelicerata</taxon>
        <taxon>Arachnida</taxon>
        <taxon>Araneae</taxon>
        <taxon>Araneomorphae</taxon>
        <taxon>Entelegynae</taxon>
        <taxon>Araneoidea</taxon>
        <taxon>Nephilidae</taxon>
        <taxon>Trichonephila</taxon>
    </lineage>
</organism>
<dbReference type="AlphaFoldDB" id="A0A8X6F7L6"/>
<gene>
    <name evidence="2" type="ORF">TNCT_516641</name>
</gene>
<comment type="caution">
    <text evidence="2">The sequence shown here is derived from an EMBL/GenBank/DDBJ whole genome shotgun (WGS) entry which is preliminary data.</text>
</comment>
<dbReference type="Proteomes" id="UP000887116">
    <property type="component" value="Unassembled WGS sequence"/>
</dbReference>
<protein>
    <submittedName>
        <fullName evidence="2">Uncharacterized protein</fullName>
    </submittedName>
</protein>
<reference evidence="2" key="1">
    <citation type="submission" date="2020-07" db="EMBL/GenBank/DDBJ databases">
        <title>Multicomponent nature underlies the extraordinary mechanical properties of spider dragline silk.</title>
        <authorList>
            <person name="Kono N."/>
            <person name="Nakamura H."/>
            <person name="Mori M."/>
            <person name="Yoshida Y."/>
            <person name="Ohtoshi R."/>
            <person name="Malay A.D."/>
            <person name="Moran D.A.P."/>
            <person name="Tomita M."/>
            <person name="Numata K."/>
            <person name="Arakawa K."/>
        </authorList>
    </citation>
    <scope>NUCLEOTIDE SEQUENCE</scope>
</reference>